<dbReference type="KEGG" id="cmt:CCM_07446"/>
<keyword evidence="5" id="KW-1185">Reference proteome</keyword>
<dbReference type="GO" id="GO:0005634">
    <property type="term" value="C:nucleus"/>
    <property type="evidence" value="ECO:0007669"/>
    <property type="project" value="TreeGrafter"/>
</dbReference>
<dbReference type="Proteomes" id="UP000001610">
    <property type="component" value="Unassembled WGS sequence"/>
</dbReference>
<name>G3JPU3_CORMM</name>
<feature type="domain" description="C2H2-type" evidence="3">
    <location>
        <begin position="517"/>
        <end position="547"/>
    </location>
</feature>
<feature type="region of interest" description="Disordered" evidence="2">
    <location>
        <begin position="89"/>
        <end position="125"/>
    </location>
</feature>
<dbReference type="InterPro" id="IPR051061">
    <property type="entry name" value="Zinc_finger_trans_reg"/>
</dbReference>
<dbReference type="PANTHER" id="PTHR46179:SF19">
    <property type="entry name" value="C2H2 FINGER DOMAIN TRANSCRIPTION FACTOR (EUROFUNG)-RELATED"/>
    <property type="match status" value="1"/>
</dbReference>
<feature type="region of interest" description="Disordered" evidence="2">
    <location>
        <begin position="334"/>
        <end position="354"/>
    </location>
</feature>
<accession>G3JPU3</accession>
<dbReference type="STRING" id="983644.G3JPU3"/>
<gene>
    <name evidence="4" type="ORF">CCM_07446</name>
</gene>
<dbReference type="OMA" id="YPFIAHP"/>
<feature type="compositionally biased region" description="Polar residues" evidence="2">
    <location>
        <begin position="334"/>
        <end position="352"/>
    </location>
</feature>
<dbReference type="PROSITE" id="PS50157">
    <property type="entry name" value="ZINC_FINGER_C2H2_2"/>
    <property type="match status" value="1"/>
</dbReference>
<keyword evidence="1" id="KW-0479">Metal-binding</keyword>
<dbReference type="OrthoDB" id="7295497at2759"/>
<feature type="compositionally biased region" description="Polar residues" evidence="2">
    <location>
        <begin position="89"/>
        <end position="104"/>
    </location>
</feature>
<reference evidence="4 5" key="1">
    <citation type="journal article" date="2011" name="Genome Biol.">
        <title>Genome sequence of the insect pathogenic fungus Cordyceps militaris, a valued traditional Chinese medicine.</title>
        <authorList>
            <person name="Zheng P."/>
            <person name="Xia Y."/>
            <person name="Xiao G."/>
            <person name="Xiong C."/>
            <person name="Hu X."/>
            <person name="Zhang S."/>
            <person name="Zheng H."/>
            <person name="Huang Y."/>
            <person name="Zhou Y."/>
            <person name="Wang S."/>
            <person name="Zhao G.P."/>
            <person name="Liu X."/>
            <person name="St Leger R.J."/>
            <person name="Wang C."/>
        </authorList>
    </citation>
    <scope>NUCLEOTIDE SEQUENCE [LARGE SCALE GENOMIC DNA]</scope>
    <source>
        <strain evidence="4 5">CM01</strain>
    </source>
</reference>
<sequence length="737" mass="80746">MVLSCVGSDEKYDGRTLSGELDLIGRFVNSTSARKGYIHPPPPPPRPRATGTLRSNFFEKWVQHSHGLAGIYFSPAALNSALTGFVESSPMQPESTGAFSQSTPKLGHRSHQRESSLSSLGSVGPASPFTQTVSYPRIAISDSTADSFCDMYNNDTNVHNSGGYHQFAKPMDKFPGYHHLEAASPDMAYPAALPGHMKNHRVDRSLLPAPEFNHMFSRSHPASVASSIAGDSPSTPGIDQTDRRRGMRVPDPTTSDLSSRFWYAAAYGNIPKLDRTMTDVYGDELYNPGFAITSSSPAHPVNSNTNPVNASSTMSNRLFSQCLSAANSQHLNVAHSPSSTASRGLSPFQATSPYAPPQLPEFSLPFGATTQKMGHGSNSQQSGGMGALSTGGIEPETPKTISPRDAMIEFTGADGEQNFSLFPESSNSFDFDAYGKAMAQDAESSQVQLHPTPESRSRNVPVENRIPQQYPFISRADETYDITPPPRLGSSGSSTSEAQTETSDNRPSRTGAESGTYTCTYHGCTLRFDSPIQLQKHKRERHRQSQNLGGQDSIMTAPVLNSQAGPHRCDRINPSTGKVCNTIFSRPYDLTRHEDTIHNERKHKVQCDLCTVEKTFSRADALTRHYRTTCLMALVAFSLPVNRLPRDICLLPFWWWGQCVPRLGHRTNQSKFDGASCLVYCRVLQTSDVTHPSSYRWADITAAQFIRIRPLEIKPSSLRSSTGIIAQRHAFPAPLLP</sequence>
<evidence type="ECO:0000313" key="5">
    <source>
        <dbReference type="Proteomes" id="UP000001610"/>
    </source>
</evidence>
<proteinExistence type="predicted"/>
<keyword evidence="1" id="KW-0863">Zinc-finger</keyword>
<dbReference type="HOGENOM" id="CLU_013400_1_0_1"/>
<dbReference type="Gene3D" id="3.30.160.60">
    <property type="entry name" value="Classic Zinc Finger"/>
    <property type="match status" value="1"/>
</dbReference>
<dbReference type="PANTHER" id="PTHR46179">
    <property type="entry name" value="ZINC FINGER PROTEIN"/>
    <property type="match status" value="1"/>
</dbReference>
<dbReference type="AlphaFoldDB" id="G3JPU3"/>
<evidence type="ECO:0000313" key="4">
    <source>
        <dbReference type="EMBL" id="EGX89194.1"/>
    </source>
</evidence>
<dbReference type="RefSeq" id="XP_006672650.1">
    <property type="nucleotide sequence ID" value="XM_006672587.1"/>
</dbReference>
<dbReference type="eggNOG" id="ENOG502RBAK">
    <property type="taxonomic scope" value="Eukaryota"/>
</dbReference>
<feature type="region of interest" description="Disordered" evidence="2">
    <location>
        <begin position="223"/>
        <end position="252"/>
    </location>
</feature>
<dbReference type="InParanoid" id="G3JPU3"/>
<organism evidence="4 5">
    <name type="scientific">Cordyceps militaris (strain CM01)</name>
    <name type="common">Caterpillar fungus</name>
    <dbReference type="NCBI Taxonomy" id="983644"/>
    <lineage>
        <taxon>Eukaryota</taxon>
        <taxon>Fungi</taxon>
        <taxon>Dikarya</taxon>
        <taxon>Ascomycota</taxon>
        <taxon>Pezizomycotina</taxon>
        <taxon>Sordariomycetes</taxon>
        <taxon>Hypocreomycetidae</taxon>
        <taxon>Hypocreales</taxon>
        <taxon>Cordycipitaceae</taxon>
        <taxon>Cordyceps</taxon>
    </lineage>
</organism>
<evidence type="ECO:0000256" key="2">
    <source>
        <dbReference type="SAM" id="MobiDB-lite"/>
    </source>
</evidence>
<dbReference type="EMBL" id="JH126404">
    <property type="protein sequence ID" value="EGX89194.1"/>
    <property type="molecule type" value="Genomic_DNA"/>
</dbReference>
<dbReference type="GO" id="GO:0006357">
    <property type="term" value="P:regulation of transcription by RNA polymerase II"/>
    <property type="evidence" value="ECO:0007669"/>
    <property type="project" value="TreeGrafter"/>
</dbReference>
<dbReference type="GO" id="GO:0008270">
    <property type="term" value="F:zinc ion binding"/>
    <property type="evidence" value="ECO:0007669"/>
    <property type="project" value="UniProtKB-KW"/>
</dbReference>
<protein>
    <submittedName>
        <fullName evidence="4">C2H2 transcription factor (Rpn4), putative</fullName>
    </submittedName>
</protein>
<dbReference type="VEuPathDB" id="FungiDB:CCM_07446"/>
<feature type="region of interest" description="Disordered" evidence="2">
    <location>
        <begin position="439"/>
        <end position="514"/>
    </location>
</feature>
<dbReference type="PROSITE" id="PS00028">
    <property type="entry name" value="ZINC_FINGER_C2H2_1"/>
    <property type="match status" value="1"/>
</dbReference>
<dbReference type="InterPro" id="IPR013087">
    <property type="entry name" value="Znf_C2H2_type"/>
</dbReference>
<dbReference type="SMART" id="SM00355">
    <property type="entry name" value="ZnF_C2H2"/>
    <property type="match status" value="3"/>
</dbReference>
<feature type="region of interest" description="Disordered" evidence="2">
    <location>
        <begin position="367"/>
        <end position="402"/>
    </location>
</feature>
<feature type="compositionally biased region" description="Polar residues" evidence="2">
    <location>
        <begin position="368"/>
        <end position="382"/>
    </location>
</feature>
<dbReference type="GeneID" id="18169457"/>
<evidence type="ECO:0000259" key="3">
    <source>
        <dbReference type="PROSITE" id="PS50157"/>
    </source>
</evidence>
<keyword evidence="1" id="KW-0862">Zinc</keyword>
<evidence type="ECO:0000256" key="1">
    <source>
        <dbReference type="PROSITE-ProRule" id="PRU00042"/>
    </source>
</evidence>
<feature type="compositionally biased region" description="Polar residues" evidence="2">
    <location>
        <begin position="490"/>
        <end position="502"/>
    </location>
</feature>